<dbReference type="HAMAP" id="MF_01473">
    <property type="entry name" value="GtfB"/>
    <property type="match status" value="1"/>
</dbReference>
<comment type="subcellular location">
    <subcellularLocation>
        <location evidence="4">Cell membrane</location>
        <topology evidence="4">Peripheral membrane protein</topology>
    </subcellularLocation>
</comment>
<dbReference type="UniPathway" id="UPA00378"/>
<evidence type="ECO:0000256" key="4">
    <source>
        <dbReference type="HAMAP-Rule" id="MF_01473"/>
    </source>
</evidence>
<comment type="pathway">
    <text evidence="1 4">Protein modification; protein glycosylation.</text>
</comment>
<dbReference type="GO" id="GO:0017122">
    <property type="term" value="C:protein N-acetylglucosaminyltransferase complex"/>
    <property type="evidence" value="ECO:0007669"/>
    <property type="project" value="UniProtKB-UniRule"/>
</dbReference>
<accession>A0A7X9WFV0</accession>
<name>A0A7X9WFV0_STACP</name>
<comment type="caution">
    <text evidence="6">The sequence shown here is derived from an EMBL/GenBank/DDBJ whole genome shotgun (WGS) entry which is preliminary data.</text>
</comment>
<dbReference type="InterPro" id="IPR014268">
    <property type="entry name" value="GtfB"/>
</dbReference>
<keyword evidence="7" id="KW-1185">Reference proteome</keyword>
<comment type="subunit">
    <text evidence="4">Forms a heterotetramer with 2 subunits each of GtfA and GtfB. Part of the accessory SecA2/SecY2 protein translocation apparatus.</text>
</comment>
<dbReference type="EMBL" id="JABBMI010000069">
    <property type="protein sequence ID" value="NMK55000.1"/>
    <property type="molecule type" value="Genomic_DNA"/>
</dbReference>
<evidence type="ECO:0000313" key="7">
    <source>
        <dbReference type="Proteomes" id="UP000538955"/>
    </source>
</evidence>
<protein>
    <recommendedName>
        <fullName evidence="4">UDP-N-acetylglucosamine--peptide N-acetylglucosaminyltransferase stabilizing protein GtfB</fullName>
    </recommendedName>
    <alternativeName>
        <fullName evidence="4">Glycosyltransferase stabilizing protein GtfB</fullName>
    </alternativeName>
</protein>
<evidence type="ECO:0000256" key="1">
    <source>
        <dbReference type="ARBA" id="ARBA00004922"/>
    </source>
</evidence>
<keyword evidence="3 4" id="KW-0472">Membrane</keyword>
<evidence type="ECO:0000313" key="5">
    <source>
        <dbReference type="EMBL" id="NMK55000.1"/>
    </source>
</evidence>
<comment type="function">
    <text evidence="4">Required for polymorphic O-glycosylation of the serine-rich repeat protein in this bacteria. A stabilizing protein that is part of the accessory SecA2/SecY2 system specifically required to export serine-rich repeat cell wall proteins usually encoded upstream in the same operon. The GtfA-GtfB complex adds GlcNAc from UDP-GlcNAc to the substrate protein, attaching the first sugar residue. Stabilizes the glycosylation activity of GtfA. Has no N-acetylglucosaminyl transferase activity on its own.</text>
</comment>
<dbReference type="AlphaFoldDB" id="A0A7X9WFV0"/>
<dbReference type="GO" id="GO:0005886">
    <property type="term" value="C:plasma membrane"/>
    <property type="evidence" value="ECO:0007669"/>
    <property type="project" value="UniProtKB-SubCell"/>
</dbReference>
<gene>
    <name evidence="4 6" type="primary">gtfB</name>
    <name evidence="6" type="ORF">HHM13_08475</name>
    <name evidence="5" type="ORF">HHM24_09725</name>
</gene>
<proteinExistence type="inferred from homology"/>
<reference evidence="7 8" key="1">
    <citation type="submission" date="2020-04" db="EMBL/GenBank/DDBJ databases">
        <title>The Epidemiology and Molecular Characteristics of Linezolid-Resistant Staphylococcus capitis in Huashan Hospital, Shanghai.</title>
        <authorList>
            <person name="Ding L."/>
            <person name="Li P."/>
            <person name="Yang Y."/>
            <person name="Lin D."/>
            <person name="Xu X."/>
        </authorList>
    </citation>
    <scope>NUCLEOTIDE SEQUENCE [LARGE SCALE GENOMIC DNA]</scope>
    <source>
        <strain evidence="6 8">12-86</strain>
        <strain evidence="5 7">17-84</strain>
    </source>
</reference>
<dbReference type="RefSeq" id="WP_030062698.1">
    <property type="nucleotide sequence ID" value="NZ_AP014956.1"/>
</dbReference>
<evidence type="ECO:0000256" key="3">
    <source>
        <dbReference type="ARBA" id="ARBA00023136"/>
    </source>
</evidence>
<dbReference type="Proteomes" id="UP000538955">
    <property type="component" value="Unassembled WGS sequence"/>
</dbReference>
<dbReference type="GO" id="GO:0031647">
    <property type="term" value="P:regulation of protein stability"/>
    <property type="evidence" value="ECO:0007669"/>
    <property type="project" value="UniProtKB-UniRule"/>
</dbReference>
<dbReference type="Proteomes" id="UP000550736">
    <property type="component" value="Unassembled WGS sequence"/>
</dbReference>
<sequence>MINLFENYDSNTRELHESLKIAGYHPFTIVLNDDGFLPDEVTSPYQYFANYQIYDDDKPAFFNDVTTPPFWEIKGNGTMAQVIDMGELRGKIFYKEYYKTRVVSYVEWLDKHQRLRSVDYYTKEGFKYAEKVYDLSGTPILKKYMDRNGKEVIYENYVTQNIVLDYRGKSYFFETTKEFIAFYLNELNIDYKQVVINSLSTPFITLYHQSIAQQVVLFWQEQSQGHVPGNMKLMFEPNNFSQFSVIIPEREEYQMITNQLNSTENQFVYPSGYLYSKKKENQLSKNILILTNSDQIPHLEALIQRHDDFNFHIGAVTEMSTVLTSLEHYPNAKHYPTIKRDMVEELYQRCDIYLDINEGGEILNAVRTAFDYNLLILGYKETAHHLTITSPSHLFSAENVAELSRVLTEVGSNKDIFKDKLDQQSSHANEISVSTFKTALNQALN</sequence>
<evidence type="ECO:0000313" key="6">
    <source>
        <dbReference type="EMBL" id="NMK98125.1"/>
    </source>
</evidence>
<dbReference type="EMBL" id="JABBLX010000023">
    <property type="protein sequence ID" value="NMK98125.1"/>
    <property type="molecule type" value="Genomic_DNA"/>
</dbReference>
<comment type="similarity">
    <text evidence="4">Belongs to the GtfB family.</text>
</comment>
<keyword evidence="2 4" id="KW-1003">Cell membrane</keyword>
<evidence type="ECO:0000313" key="8">
    <source>
        <dbReference type="Proteomes" id="UP000550736"/>
    </source>
</evidence>
<organism evidence="6 8">
    <name type="scientific">Staphylococcus capitis</name>
    <dbReference type="NCBI Taxonomy" id="29388"/>
    <lineage>
        <taxon>Bacteria</taxon>
        <taxon>Bacillati</taxon>
        <taxon>Bacillota</taxon>
        <taxon>Bacilli</taxon>
        <taxon>Bacillales</taxon>
        <taxon>Staphylococcaceae</taxon>
        <taxon>Staphylococcus</taxon>
    </lineage>
</organism>
<dbReference type="NCBIfam" id="TIGR02919">
    <property type="entry name" value="accessory Sec system glycosylation chaperone GtfB"/>
    <property type="match status" value="1"/>
</dbReference>
<evidence type="ECO:0000256" key="2">
    <source>
        <dbReference type="ARBA" id="ARBA00022475"/>
    </source>
</evidence>